<keyword evidence="1" id="KW-0830">Ubiquinone</keyword>
<dbReference type="EC" id="7.1.1.2" evidence="1"/>
<feature type="transmembrane region" description="Helical" evidence="1">
    <location>
        <begin position="100"/>
        <end position="118"/>
    </location>
</feature>
<protein>
    <recommendedName>
        <fullName evidence="1">NADH-ubiquinone oxidoreductase chain 6</fullName>
        <ecNumber evidence="1">7.1.1.2</ecNumber>
    </recommendedName>
</protein>
<sequence length="248" mass="27669">MRQFESDYPYSRIFNSLLFVGSNLNKKNMSEKVLVIYDHILSGYKSESLEFISVLALFFGAIVIIIKNPIGSLMCLIGLFGVISVYLVLAGLNFIGLSYLIVYIGAISILFLFILMLINIRTSELLSNSVNSVPLALLIIILLNYAWFQISPQYISYTDSTDSIINGSVYTNIISEFLNTWKSMVFGSDNSIANVMFVTSNNWDGFITETNHAATIGMVLYTVFNMWLLLASIILLLAMVGAIIITIK</sequence>
<geneLocation type="mitochondrion" evidence="2"/>
<keyword evidence="1" id="KW-1133">Transmembrane helix</keyword>
<comment type="catalytic activity">
    <reaction evidence="1">
        <text>a ubiquinone + NADH + 5 H(+)(in) = a ubiquinol + NAD(+) + 4 H(+)(out)</text>
        <dbReference type="Rhea" id="RHEA:29091"/>
        <dbReference type="Rhea" id="RHEA-COMP:9565"/>
        <dbReference type="Rhea" id="RHEA-COMP:9566"/>
        <dbReference type="ChEBI" id="CHEBI:15378"/>
        <dbReference type="ChEBI" id="CHEBI:16389"/>
        <dbReference type="ChEBI" id="CHEBI:17976"/>
        <dbReference type="ChEBI" id="CHEBI:57540"/>
        <dbReference type="ChEBI" id="CHEBI:57945"/>
        <dbReference type="EC" id="7.1.1.2"/>
    </reaction>
</comment>
<keyword evidence="1" id="KW-0813">Transport</keyword>
<reference evidence="2" key="1">
    <citation type="submission" date="2020-09" db="EMBL/GenBank/DDBJ databases">
        <authorList>
            <person name="Zhao Z.Y."/>
            <person name="Zhu K.F."/>
            <person name="Tang D.X."/>
            <person name="Wang Y.B."/>
            <person name="Wang Y."/>
            <person name="Geng Y.P."/>
            <person name="Yu H."/>
        </authorList>
    </citation>
    <scope>NUCLEOTIDE SEQUENCE</scope>
</reference>
<keyword evidence="1 2" id="KW-0496">Mitochondrion</keyword>
<comment type="similarity">
    <text evidence="1">Belongs to the complex I subunit 6 family.</text>
</comment>
<keyword evidence="1" id="KW-1278">Translocase</keyword>
<dbReference type="Gene3D" id="1.20.120.1200">
    <property type="entry name" value="NADH-ubiquinone/plastoquinone oxidoreductase chain 6, subunit NuoJ"/>
    <property type="match status" value="1"/>
</dbReference>
<proteinExistence type="inferred from homology"/>
<keyword evidence="1" id="KW-0679">Respiratory chain</keyword>
<dbReference type="InterPro" id="IPR001457">
    <property type="entry name" value="NADH_UbQ/plastoQ_OxRdtase_su6"/>
</dbReference>
<dbReference type="GO" id="GO:0031966">
    <property type="term" value="C:mitochondrial membrane"/>
    <property type="evidence" value="ECO:0007669"/>
    <property type="project" value="UniProtKB-SubCell"/>
</dbReference>
<organism evidence="2">
    <name type="scientific">Clonostachys rogersoniana</name>
    <dbReference type="NCBI Taxonomy" id="122658"/>
    <lineage>
        <taxon>Eukaryota</taxon>
        <taxon>Fungi</taxon>
        <taxon>Dikarya</taxon>
        <taxon>Ascomycota</taxon>
        <taxon>Pezizomycotina</taxon>
        <taxon>Sordariomycetes</taxon>
        <taxon>Hypocreomycetidae</taxon>
        <taxon>Hypocreales</taxon>
        <taxon>Bionectriaceae</taxon>
        <taxon>Clonostachys</taxon>
    </lineage>
</organism>
<dbReference type="InterPro" id="IPR042106">
    <property type="entry name" value="Nuo/plastoQ_OxRdtase_6_NuoJ"/>
</dbReference>
<dbReference type="GO" id="GO:0008137">
    <property type="term" value="F:NADH dehydrogenase (ubiquinone) activity"/>
    <property type="evidence" value="ECO:0007669"/>
    <property type="project" value="UniProtKB-UniRule"/>
</dbReference>
<keyword evidence="1" id="KW-0812">Transmembrane</keyword>
<dbReference type="Pfam" id="PF00499">
    <property type="entry name" value="Oxidored_q3"/>
    <property type="match status" value="1"/>
</dbReference>
<accession>A0A8F1Y2I6</accession>
<feature type="transmembrane region" description="Helical" evidence="1">
    <location>
        <begin position="130"/>
        <end position="148"/>
    </location>
</feature>
<keyword evidence="1" id="KW-0249">Electron transport</keyword>
<gene>
    <name evidence="2" type="primary">nad6</name>
</gene>
<keyword evidence="1" id="KW-0472">Membrane</keyword>
<name>A0A8F1Y2I6_CLORO</name>
<evidence type="ECO:0000313" key="2">
    <source>
        <dbReference type="EMBL" id="QWS06176.1"/>
    </source>
</evidence>
<dbReference type="PANTHER" id="PTHR33269">
    <property type="entry name" value="NADH-UBIQUINONE OXIDOREDUCTASE CHAIN 6"/>
    <property type="match status" value="1"/>
</dbReference>
<feature type="transmembrane region" description="Helical" evidence="1">
    <location>
        <begin position="48"/>
        <end position="66"/>
    </location>
</feature>
<dbReference type="EMBL" id="MW030499">
    <property type="protein sequence ID" value="QWS06176.1"/>
    <property type="molecule type" value="Genomic_DNA"/>
</dbReference>
<feature type="transmembrane region" description="Helical" evidence="1">
    <location>
        <begin position="73"/>
        <end position="94"/>
    </location>
</feature>
<keyword evidence="1" id="KW-0520">NAD</keyword>
<dbReference type="AlphaFoldDB" id="A0A8F1Y2I6"/>
<feature type="transmembrane region" description="Helical" evidence="1">
    <location>
        <begin position="226"/>
        <end position="247"/>
    </location>
</feature>
<comment type="function">
    <text evidence="1">Core subunit of the mitochondrial membrane respiratory chain NADH dehydrogenase (Complex I) which catalyzes electron transfer from NADH through the respiratory chain, using ubiquinone as an electron acceptor. Essential for the catalytic activity and assembly of complex I.</text>
</comment>
<comment type="subcellular location">
    <subcellularLocation>
        <location evidence="1">Mitochondrion membrane</location>
        <topology evidence="1">Multi-pass membrane protein</topology>
    </subcellularLocation>
</comment>
<dbReference type="PANTHER" id="PTHR33269:SF17">
    <property type="entry name" value="NADH-UBIQUINONE OXIDOREDUCTASE CHAIN 6"/>
    <property type="match status" value="1"/>
</dbReference>
<evidence type="ECO:0000256" key="1">
    <source>
        <dbReference type="RuleBase" id="RU004430"/>
    </source>
</evidence>